<proteinExistence type="predicted"/>
<sequence>MLIHYEYASFFKISREVCNQEKSEYFHCISETVPNRLISIMSIIVKKAFSRKFQNFLNYRLACFAKNGEKVVFRIWSFFDCNIFILLNYIILHSFSENCQVVGEINGR</sequence>
<dbReference type="EMBL" id="JYDV01000079">
    <property type="protein sequence ID" value="KRZ36054.1"/>
    <property type="molecule type" value="Genomic_DNA"/>
</dbReference>
<protein>
    <submittedName>
        <fullName evidence="1">Uncharacterized protein</fullName>
    </submittedName>
</protein>
<evidence type="ECO:0000313" key="2">
    <source>
        <dbReference type="Proteomes" id="UP000054826"/>
    </source>
</evidence>
<name>A0A0V1JM55_TRIPS</name>
<organism evidence="1 2">
    <name type="scientific">Trichinella pseudospiralis</name>
    <name type="common">Parasitic roundworm</name>
    <dbReference type="NCBI Taxonomy" id="6337"/>
    <lineage>
        <taxon>Eukaryota</taxon>
        <taxon>Metazoa</taxon>
        <taxon>Ecdysozoa</taxon>
        <taxon>Nematoda</taxon>
        <taxon>Enoplea</taxon>
        <taxon>Dorylaimia</taxon>
        <taxon>Trichinellida</taxon>
        <taxon>Trichinellidae</taxon>
        <taxon>Trichinella</taxon>
    </lineage>
</organism>
<dbReference type="AlphaFoldDB" id="A0A0V1JM55"/>
<reference evidence="1 2" key="1">
    <citation type="submission" date="2015-01" db="EMBL/GenBank/DDBJ databases">
        <title>Evolution of Trichinella species and genotypes.</title>
        <authorList>
            <person name="Korhonen P.K."/>
            <person name="Edoardo P."/>
            <person name="Giuseppe L.R."/>
            <person name="Gasser R.B."/>
        </authorList>
    </citation>
    <scope>NUCLEOTIDE SEQUENCE [LARGE SCALE GENOMIC DNA]</scope>
    <source>
        <strain evidence="1">ISS176</strain>
    </source>
</reference>
<evidence type="ECO:0000313" key="1">
    <source>
        <dbReference type="EMBL" id="KRZ36054.1"/>
    </source>
</evidence>
<accession>A0A0V1JM55</accession>
<dbReference type="Proteomes" id="UP000054826">
    <property type="component" value="Unassembled WGS sequence"/>
</dbReference>
<gene>
    <name evidence="1" type="ORF">T4C_7963</name>
</gene>
<comment type="caution">
    <text evidence="1">The sequence shown here is derived from an EMBL/GenBank/DDBJ whole genome shotgun (WGS) entry which is preliminary data.</text>
</comment>